<dbReference type="Gene3D" id="2.70.70.10">
    <property type="entry name" value="Glucose Permease (Domain IIA)"/>
    <property type="match status" value="1"/>
</dbReference>
<organism evidence="3 4">
    <name type="scientific">Desulfobotulus alkaliphilus</name>
    <dbReference type="NCBI Taxonomy" id="622671"/>
    <lineage>
        <taxon>Bacteria</taxon>
        <taxon>Pseudomonadati</taxon>
        <taxon>Thermodesulfobacteriota</taxon>
        <taxon>Desulfobacteria</taxon>
        <taxon>Desulfobacterales</taxon>
        <taxon>Desulfobacteraceae</taxon>
        <taxon>Desulfobotulus</taxon>
    </lineage>
</organism>
<dbReference type="InterPro" id="IPR016047">
    <property type="entry name" value="M23ase_b-sheet_dom"/>
</dbReference>
<feature type="transmembrane region" description="Helical" evidence="1">
    <location>
        <begin position="43"/>
        <end position="63"/>
    </location>
</feature>
<proteinExistence type="predicted"/>
<dbReference type="FunFam" id="2.70.70.10:FF:000006">
    <property type="entry name" value="M23 family peptidase"/>
    <property type="match status" value="1"/>
</dbReference>
<gene>
    <name evidence="3" type="ORF">LZ24_02401</name>
</gene>
<keyword evidence="1" id="KW-1133">Transmembrane helix</keyword>
<dbReference type="InterPro" id="IPR011055">
    <property type="entry name" value="Dup_hybrid_motif"/>
</dbReference>
<dbReference type="PANTHER" id="PTHR21666">
    <property type="entry name" value="PEPTIDASE-RELATED"/>
    <property type="match status" value="1"/>
</dbReference>
<evidence type="ECO:0000313" key="3">
    <source>
        <dbReference type="EMBL" id="TWI68927.1"/>
    </source>
</evidence>
<dbReference type="PANTHER" id="PTHR21666:SF286">
    <property type="entry name" value="LIPOPROTEIN NLPD"/>
    <property type="match status" value="1"/>
</dbReference>
<dbReference type="SUPFAM" id="SSF51261">
    <property type="entry name" value="Duplicated hybrid motif"/>
    <property type="match status" value="1"/>
</dbReference>
<keyword evidence="4" id="KW-1185">Reference proteome</keyword>
<comment type="caution">
    <text evidence="3">The sequence shown here is derived from an EMBL/GenBank/DDBJ whole genome shotgun (WGS) entry which is preliminary data.</text>
</comment>
<dbReference type="CDD" id="cd12797">
    <property type="entry name" value="M23_peptidase"/>
    <property type="match status" value="1"/>
</dbReference>
<keyword evidence="1" id="KW-0472">Membrane</keyword>
<evidence type="ECO:0000259" key="2">
    <source>
        <dbReference type="Pfam" id="PF01551"/>
    </source>
</evidence>
<dbReference type="EMBL" id="VLLC01000019">
    <property type="protein sequence ID" value="TWI68927.1"/>
    <property type="molecule type" value="Genomic_DNA"/>
</dbReference>
<evidence type="ECO:0000256" key="1">
    <source>
        <dbReference type="SAM" id="Phobius"/>
    </source>
</evidence>
<keyword evidence="1" id="KW-0812">Transmembrane</keyword>
<dbReference type="AlphaFoldDB" id="A0A562RIL9"/>
<dbReference type="Pfam" id="PF01551">
    <property type="entry name" value="Peptidase_M23"/>
    <property type="match status" value="1"/>
</dbReference>
<dbReference type="GO" id="GO:0004222">
    <property type="term" value="F:metalloendopeptidase activity"/>
    <property type="evidence" value="ECO:0007669"/>
    <property type="project" value="TreeGrafter"/>
</dbReference>
<evidence type="ECO:0000313" key="4">
    <source>
        <dbReference type="Proteomes" id="UP000318307"/>
    </source>
</evidence>
<protein>
    <submittedName>
        <fullName evidence="3">Peptidase M23-like protein</fullName>
    </submittedName>
</protein>
<reference evidence="3 4" key="1">
    <citation type="submission" date="2019-07" db="EMBL/GenBank/DDBJ databases">
        <title>Genome sequencing of 100 strains of the haloalkaliphilic chemolithoautotrophic sulfur-oxidizing bacterium Thioalkalivibrio.</title>
        <authorList>
            <person name="Muyzer G."/>
        </authorList>
    </citation>
    <scope>NUCLEOTIDE SEQUENCE [LARGE SCALE GENOMIC DNA]</scope>
    <source>
        <strain evidence="3 4">ASO4-4</strain>
    </source>
</reference>
<accession>A0A562RIL9</accession>
<name>A0A562RIL9_9BACT</name>
<feature type="domain" description="M23ase beta-sheet core" evidence="2">
    <location>
        <begin position="225"/>
        <end position="319"/>
    </location>
</feature>
<sequence length="325" mass="36418">MDRQGPTRSASDQGDVGMNQKITFYIMSHSGTKIRELTFYKGMVYGFFLLLLSFFAAFSWVFFDYSRLLSRASEVSFLESELALNEEQLLMQRDQIQLFAKELNLLKNRILTLSEFEQKIRTIANMEAREENDGIFGLGGTPVEDLDMRLDLSENHASLIREMHDRVVYLDRDSLGRIDGFEALLESLEDQRNLLAVTPAIRPADGWVTSRFGYRTSPFTGRREFHSGLDIANRIGTPVLATAEGVVSFAGDRGAIGIVVNIDHGHGLVTRYGHLNKALVKSGQRVSRGEVIGEMGNTGRSTGPHVHYEVRLNGVPVNPAKYILD</sequence>
<dbReference type="Proteomes" id="UP000318307">
    <property type="component" value="Unassembled WGS sequence"/>
</dbReference>
<dbReference type="InterPro" id="IPR050570">
    <property type="entry name" value="Cell_wall_metabolism_enzyme"/>
</dbReference>